<protein>
    <submittedName>
        <fullName evidence="1">Uncharacterized protein</fullName>
    </submittedName>
</protein>
<accession>A0ABR2MAF7</accession>
<sequence length="93" mass="10731">MRLHAHKAKRLRGEDLLHLLLAMTLPALSKRRLSFAEEEDEAARVSIFREQCSSREIHEEPQRMKLGDYIPVYIPAIESGLMNQSGREKRAGF</sequence>
<keyword evidence="2" id="KW-1185">Reference proteome</keyword>
<proteinExistence type="predicted"/>
<dbReference type="Proteomes" id="UP001412067">
    <property type="component" value="Unassembled WGS sequence"/>
</dbReference>
<reference evidence="1 2" key="1">
    <citation type="journal article" date="2022" name="Nat. Plants">
        <title>Genomes of leafy and leafless Platanthera orchids illuminate the evolution of mycoheterotrophy.</title>
        <authorList>
            <person name="Li M.H."/>
            <person name="Liu K.W."/>
            <person name="Li Z."/>
            <person name="Lu H.C."/>
            <person name="Ye Q.L."/>
            <person name="Zhang D."/>
            <person name="Wang J.Y."/>
            <person name="Li Y.F."/>
            <person name="Zhong Z.M."/>
            <person name="Liu X."/>
            <person name="Yu X."/>
            <person name="Liu D.K."/>
            <person name="Tu X.D."/>
            <person name="Liu B."/>
            <person name="Hao Y."/>
            <person name="Liao X.Y."/>
            <person name="Jiang Y.T."/>
            <person name="Sun W.H."/>
            <person name="Chen J."/>
            <person name="Chen Y.Q."/>
            <person name="Ai Y."/>
            <person name="Zhai J.W."/>
            <person name="Wu S.S."/>
            <person name="Zhou Z."/>
            <person name="Hsiao Y.Y."/>
            <person name="Wu W.L."/>
            <person name="Chen Y.Y."/>
            <person name="Lin Y.F."/>
            <person name="Hsu J.L."/>
            <person name="Li C.Y."/>
            <person name="Wang Z.W."/>
            <person name="Zhao X."/>
            <person name="Zhong W.Y."/>
            <person name="Ma X.K."/>
            <person name="Ma L."/>
            <person name="Huang J."/>
            <person name="Chen G.Z."/>
            <person name="Huang M.Z."/>
            <person name="Huang L."/>
            <person name="Peng D.H."/>
            <person name="Luo Y.B."/>
            <person name="Zou S.Q."/>
            <person name="Chen S.P."/>
            <person name="Lan S."/>
            <person name="Tsai W.C."/>
            <person name="Van de Peer Y."/>
            <person name="Liu Z.J."/>
        </authorList>
    </citation>
    <scope>NUCLEOTIDE SEQUENCE [LARGE SCALE GENOMIC DNA]</scope>
    <source>
        <strain evidence="1">Lor288</strain>
    </source>
</reference>
<gene>
    <name evidence="1" type="ORF">KSP40_PGU021918</name>
</gene>
<organism evidence="1 2">
    <name type="scientific">Platanthera guangdongensis</name>
    <dbReference type="NCBI Taxonomy" id="2320717"/>
    <lineage>
        <taxon>Eukaryota</taxon>
        <taxon>Viridiplantae</taxon>
        <taxon>Streptophyta</taxon>
        <taxon>Embryophyta</taxon>
        <taxon>Tracheophyta</taxon>
        <taxon>Spermatophyta</taxon>
        <taxon>Magnoliopsida</taxon>
        <taxon>Liliopsida</taxon>
        <taxon>Asparagales</taxon>
        <taxon>Orchidaceae</taxon>
        <taxon>Orchidoideae</taxon>
        <taxon>Orchideae</taxon>
        <taxon>Orchidinae</taxon>
        <taxon>Platanthera</taxon>
    </lineage>
</organism>
<name>A0ABR2MAF7_9ASPA</name>
<evidence type="ECO:0000313" key="1">
    <source>
        <dbReference type="EMBL" id="KAK8960605.1"/>
    </source>
</evidence>
<evidence type="ECO:0000313" key="2">
    <source>
        <dbReference type="Proteomes" id="UP001412067"/>
    </source>
</evidence>
<comment type="caution">
    <text evidence="1">The sequence shown here is derived from an EMBL/GenBank/DDBJ whole genome shotgun (WGS) entry which is preliminary data.</text>
</comment>
<dbReference type="EMBL" id="JBBWWR010000010">
    <property type="protein sequence ID" value="KAK8960605.1"/>
    <property type="molecule type" value="Genomic_DNA"/>
</dbReference>